<dbReference type="eggNOG" id="COG1940">
    <property type="taxonomic scope" value="Bacteria"/>
</dbReference>
<dbReference type="PANTHER" id="PTHR18964:SF170">
    <property type="entry name" value="SUGAR KINASE"/>
    <property type="match status" value="1"/>
</dbReference>
<dbReference type="AlphaFoldDB" id="C7RFE3"/>
<evidence type="ECO:0000256" key="1">
    <source>
        <dbReference type="ARBA" id="ARBA00006479"/>
    </source>
</evidence>
<accession>C7RFE3</accession>
<sequence length="290" mass="32743">MYLVFDIGGSSTKYALIENEKIIMKDSDKSLPTMKEFIEFLEDTTESFLKDYDIEAIGFSSPGRVDSKTLEVGGLSALNYLAEKNFAKHIEDKYSIPVAIENDANCAALGEIYYKNPEENLLAFVIIGSGIGGALVKDSQIIRGLSLESGEFGYMLFNDFGKIKNLSSLGTLPNVRRTIKEKYGIDSDTYEIFDKYLKKENPFYGEVDKMFTYLAMGLYNIAYAINPEVIYIGGAVSEDERFINSIREKLEDDIFRGVSLNIRPVSFYNDNNLYGAYANIKLKEERIKND</sequence>
<gene>
    <name evidence="2" type="ordered locus">Apre_0152</name>
</gene>
<comment type="similarity">
    <text evidence="1">Belongs to the ROK (NagC/XylR) family.</text>
</comment>
<dbReference type="STRING" id="525919.Apre_0152"/>
<name>C7RFE3_ANAPD</name>
<dbReference type="OrthoDB" id="9795247at2"/>
<reference evidence="2 3" key="1">
    <citation type="journal article" date="2009" name="Stand. Genomic Sci.">
        <title>Complete genome sequence of Anaerococcus prevotii type strain (PC1).</title>
        <authorList>
            <person name="Labutti K."/>
            <person name="Pukall R."/>
            <person name="Steenblock K."/>
            <person name="Glavina Del Rio T."/>
            <person name="Tice H."/>
            <person name="Copeland A."/>
            <person name="Cheng J.F."/>
            <person name="Lucas S."/>
            <person name="Chen F."/>
            <person name="Nolan M."/>
            <person name="Bruce D."/>
            <person name="Goodwin L."/>
            <person name="Pitluck S."/>
            <person name="Ivanova N."/>
            <person name="Mavromatis K."/>
            <person name="Ovchinnikova G."/>
            <person name="Pati A."/>
            <person name="Chen A."/>
            <person name="Palaniappan K."/>
            <person name="Land M."/>
            <person name="Hauser L."/>
            <person name="Chang Y.J."/>
            <person name="Jeffries C.D."/>
            <person name="Chain P."/>
            <person name="Saunders E."/>
            <person name="Brettin T."/>
            <person name="Detter J.C."/>
            <person name="Han C."/>
            <person name="Goker M."/>
            <person name="Bristow J."/>
            <person name="Eisen J.A."/>
            <person name="Markowitz V."/>
            <person name="Hugenholtz P."/>
            <person name="Kyrpides N.C."/>
            <person name="Klenk H.P."/>
            <person name="Lapidus A."/>
        </authorList>
    </citation>
    <scope>NUCLEOTIDE SEQUENCE [LARGE SCALE GENOMIC DNA]</scope>
    <source>
        <strain evidence="3">ATCC 9321 / DSM 20548 / JCM 6508 / NCTC 11806 / PC1</strain>
    </source>
</reference>
<organism evidence="2 3">
    <name type="scientific">Anaerococcus prevotii (strain ATCC 9321 / DSM 20548 / JCM 6508 / NCTC 11806 / PC1)</name>
    <name type="common">Peptostreptococcus prevotii</name>
    <name type="synonym">Peptococcus prevotii</name>
    <dbReference type="NCBI Taxonomy" id="525919"/>
    <lineage>
        <taxon>Bacteria</taxon>
        <taxon>Bacillati</taxon>
        <taxon>Bacillota</taxon>
        <taxon>Tissierellia</taxon>
        <taxon>Tissierellales</taxon>
        <taxon>Peptoniphilaceae</taxon>
        <taxon>Anaerococcus</taxon>
    </lineage>
</organism>
<dbReference type="HOGENOM" id="CLU_036604_0_2_9"/>
<evidence type="ECO:0000313" key="2">
    <source>
        <dbReference type="EMBL" id="ACV28204.1"/>
    </source>
</evidence>
<dbReference type="InterPro" id="IPR000600">
    <property type="entry name" value="ROK"/>
</dbReference>
<dbReference type="RefSeq" id="WP_012803623.1">
    <property type="nucleotide sequence ID" value="NC_013171.1"/>
</dbReference>
<dbReference type="PANTHER" id="PTHR18964">
    <property type="entry name" value="ROK (REPRESSOR, ORF, KINASE) FAMILY"/>
    <property type="match status" value="1"/>
</dbReference>
<proteinExistence type="inferred from homology"/>
<dbReference type="InterPro" id="IPR043129">
    <property type="entry name" value="ATPase_NBD"/>
</dbReference>
<dbReference type="Gene3D" id="3.30.420.40">
    <property type="match status" value="2"/>
</dbReference>
<dbReference type="SUPFAM" id="SSF53067">
    <property type="entry name" value="Actin-like ATPase domain"/>
    <property type="match status" value="1"/>
</dbReference>
<evidence type="ECO:0000313" key="3">
    <source>
        <dbReference type="Proteomes" id="UP000002294"/>
    </source>
</evidence>
<dbReference type="Proteomes" id="UP000002294">
    <property type="component" value="Chromosome"/>
</dbReference>
<protein>
    <submittedName>
        <fullName evidence="2">ROK family protein</fullName>
    </submittedName>
</protein>
<keyword evidence="3" id="KW-1185">Reference proteome</keyword>
<dbReference type="EMBL" id="CP001708">
    <property type="protein sequence ID" value="ACV28204.1"/>
    <property type="molecule type" value="Genomic_DNA"/>
</dbReference>
<dbReference type="KEGG" id="apr:Apre_0152"/>
<dbReference type="Pfam" id="PF00480">
    <property type="entry name" value="ROK"/>
    <property type="match status" value="1"/>
</dbReference>